<comment type="catalytic activity">
    <reaction evidence="7 8">
        <text>L-methionyl-tRNA(fMet) + (6R)-10-formyltetrahydrofolate = N-formyl-L-methionyl-tRNA(fMet) + (6S)-5,6,7,8-tetrahydrofolate + H(+)</text>
        <dbReference type="Rhea" id="RHEA:24380"/>
        <dbReference type="Rhea" id="RHEA-COMP:9952"/>
        <dbReference type="Rhea" id="RHEA-COMP:9953"/>
        <dbReference type="ChEBI" id="CHEBI:15378"/>
        <dbReference type="ChEBI" id="CHEBI:57453"/>
        <dbReference type="ChEBI" id="CHEBI:78530"/>
        <dbReference type="ChEBI" id="CHEBI:78844"/>
        <dbReference type="ChEBI" id="CHEBI:195366"/>
        <dbReference type="EC" id="2.1.2.9"/>
    </reaction>
</comment>
<dbReference type="InterPro" id="IPR005793">
    <property type="entry name" value="Formyl_trans_C"/>
</dbReference>
<evidence type="ECO:0000259" key="10">
    <source>
        <dbReference type="Pfam" id="PF02911"/>
    </source>
</evidence>
<evidence type="ECO:0000256" key="6">
    <source>
        <dbReference type="ARBA" id="ARBA00022917"/>
    </source>
</evidence>
<reference evidence="11 12" key="1">
    <citation type="submission" date="2017-03" db="EMBL/GenBank/DDBJ databases">
        <title>Genome sequence of Clostridium oryzae DSM 28571.</title>
        <authorList>
            <person name="Poehlein A."/>
            <person name="Daniel R."/>
        </authorList>
    </citation>
    <scope>NUCLEOTIDE SEQUENCE [LARGE SCALE GENOMIC DNA]</scope>
    <source>
        <strain evidence="11 12">DSM 28571</strain>
    </source>
</reference>
<evidence type="ECO:0000256" key="1">
    <source>
        <dbReference type="ARBA" id="ARBA00002606"/>
    </source>
</evidence>
<dbReference type="PANTHER" id="PTHR11138:SF5">
    <property type="entry name" value="METHIONYL-TRNA FORMYLTRANSFERASE, MITOCHONDRIAL"/>
    <property type="match status" value="1"/>
</dbReference>
<dbReference type="FunFam" id="3.40.50.12230:FF:000001">
    <property type="entry name" value="Methionyl-tRNA formyltransferase"/>
    <property type="match status" value="1"/>
</dbReference>
<comment type="caution">
    <text evidence="11">The sequence shown here is derived from an EMBL/GenBank/DDBJ whole genome shotgun (WGS) entry which is preliminary data.</text>
</comment>
<dbReference type="EMBL" id="MZGV01000019">
    <property type="protein sequence ID" value="OPJ61756.1"/>
    <property type="molecule type" value="Genomic_DNA"/>
</dbReference>
<dbReference type="STRING" id="1450648.CLORY_20620"/>
<dbReference type="InterPro" id="IPR041711">
    <property type="entry name" value="Met-tRNA-FMT_N"/>
</dbReference>
<dbReference type="AlphaFoldDB" id="A0A1V4IPB0"/>
<dbReference type="InterPro" id="IPR011034">
    <property type="entry name" value="Formyl_transferase-like_C_sf"/>
</dbReference>
<dbReference type="GO" id="GO:0005829">
    <property type="term" value="C:cytosol"/>
    <property type="evidence" value="ECO:0007669"/>
    <property type="project" value="TreeGrafter"/>
</dbReference>
<protein>
    <recommendedName>
        <fullName evidence="4 8">Methionyl-tRNA formyltransferase</fullName>
        <ecNumber evidence="3 8">2.1.2.9</ecNumber>
    </recommendedName>
</protein>
<keyword evidence="12" id="KW-1185">Reference proteome</keyword>
<evidence type="ECO:0000256" key="3">
    <source>
        <dbReference type="ARBA" id="ARBA00012261"/>
    </source>
</evidence>
<proteinExistence type="inferred from homology"/>
<dbReference type="PANTHER" id="PTHR11138">
    <property type="entry name" value="METHIONYL-TRNA FORMYLTRANSFERASE"/>
    <property type="match status" value="1"/>
</dbReference>
<evidence type="ECO:0000259" key="9">
    <source>
        <dbReference type="Pfam" id="PF00551"/>
    </source>
</evidence>
<dbReference type="InterPro" id="IPR005794">
    <property type="entry name" value="Fmt"/>
</dbReference>
<keyword evidence="6 8" id="KW-0648">Protein biosynthesis</keyword>
<dbReference type="InterPro" id="IPR001555">
    <property type="entry name" value="GART_AS"/>
</dbReference>
<comment type="similarity">
    <text evidence="2 8">Belongs to the Fmt family.</text>
</comment>
<dbReference type="CDD" id="cd08646">
    <property type="entry name" value="FMT_core_Met-tRNA-FMT_N"/>
    <property type="match status" value="1"/>
</dbReference>
<evidence type="ECO:0000313" key="12">
    <source>
        <dbReference type="Proteomes" id="UP000190080"/>
    </source>
</evidence>
<evidence type="ECO:0000256" key="7">
    <source>
        <dbReference type="ARBA" id="ARBA00048558"/>
    </source>
</evidence>
<feature type="domain" description="Formyl transferase N-terminal" evidence="9">
    <location>
        <begin position="1"/>
        <end position="179"/>
    </location>
</feature>
<dbReference type="PROSITE" id="PS00373">
    <property type="entry name" value="GART"/>
    <property type="match status" value="1"/>
</dbReference>
<dbReference type="Pfam" id="PF02911">
    <property type="entry name" value="Formyl_trans_C"/>
    <property type="match status" value="1"/>
</dbReference>
<dbReference type="InterPro" id="IPR037022">
    <property type="entry name" value="Formyl_trans_C_sf"/>
</dbReference>
<evidence type="ECO:0000256" key="4">
    <source>
        <dbReference type="ARBA" id="ARBA00016014"/>
    </source>
</evidence>
<accession>A0A1V4IPB0</accession>
<dbReference type="HAMAP" id="MF_00182">
    <property type="entry name" value="Formyl_trans"/>
    <property type="match status" value="1"/>
</dbReference>
<dbReference type="Pfam" id="PF00551">
    <property type="entry name" value="Formyl_trans_N"/>
    <property type="match status" value="1"/>
</dbReference>
<dbReference type="SUPFAM" id="SSF53328">
    <property type="entry name" value="Formyltransferase"/>
    <property type="match status" value="1"/>
</dbReference>
<sequence length="309" mass="34229">MKIVFMGTPEFAVPTLESLILNHQVEAVFTQPDRPKGRGKKLAFSAVKEVAVKHGIKIYQPEKLKNDRECIEALKAINPDFIVVVAYGQILSQEILDIPKYYCINLHASLLPKYRGAAPIQWCIINGETESGNTTMKMDAGIDTGDILMQSKVAIDPDLTADELHDKLMEDGGKLVVDTIQAVVENKLTPVPQVDELSCNSPMLSREKAKIDWKASAKDIHNLVRGLNSWPVAHTNYNELSLKVFKTAVVNIETNKTPGSILKVDNKGILVATGEKALLIEEIQFPNGKRMKVSDYIRGNNIEEGLILD</sequence>
<dbReference type="InterPro" id="IPR002376">
    <property type="entry name" value="Formyl_transf_N"/>
</dbReference>
<dbReference type="CDD" id="cd08704">
    <property type="entry name" value="Met_tRNA_FMT_C"/>
    <property type="match status" value="1"/>
</dbReference>
<evidence type="ECO:0000256" key="5">
    <source>
        <dbReference type="ARBA" id="ARBA00022679"/>
    </source>
</evidence>
<dbReference type="InterPro" id="IPR036477">
    <property type="entry name" value="Formyl_transf_N_sf"/>
</dbReference>
<feature type="domain" description="Formyl transferase C-terminal" evidence="10">
    <location>
        <begin position="204"/>
        <end position="300"/>
    </location>
</feature>
<dbReference type="NCBIfam" id="TIGR00460">
    <property type="entry name" value="fmt"/>
    <property type="match status" value="1"/>
</dbReference>
<dbReference type="Gene3D" id="3.40.50.170">
    <property type="entry name" value="Formyl transferase, N-terminal domain"/>
    <property type="match status" value="1"/>
</dbReference>
<dbReference type="OrthoDB" id="9802815at2"/>
<gene>
    <name evidence="8 11" type="primary">fmt</name>
    <name evidence="11" type="ORF">CLORY_20620</name>
</gene>
<dbReference type="Gene3D" id="3.10.25.10">
    <property type="entry name" value="Formyl transferase, C-terminal domain"/>
    <property type="match status" value="1"/>
</dbReference>
<comment type="function">
    <text evidence="1 8">Attaches a formyl group to the free amino group of methionyl-tRNA(fMet). The formyl group appears to play a dual role in the initiator identity of N-formylmethionyl-tRNA by promoting its recognition by IF2 and preventing the misappropriation of this tRNA by the elongation apparatus.</text>
</comment>
<dbReference type="InterPro" id="IPR044135">
    <property type="entry name" value="Met-tRNA-FMT_C"/>
</dbReference>
<evidence type="ECO:0000256" key="8">
    <source>
        <dbReference type="HAMAP-Rule" id="MF_00182"/>
    </source>
</evidence>
<name>A0A1V4IPB0_9CLOT</name>
<feature type="binding site" evidence="8">
    <location>
        <begin position="109"/>
        <end position="112"/>
    </location>
    <ligand>
        <name>(6S)-5,6,7,8-tetrahydrofolate</name>
        <dbReference type="ChEBI" id="CHEBI:57453"/>
    </ligand>
</feature>
<keyword evidence="5 8" id="KW-0808">Transferase</keyword>
<dbReference type="GO" id="GO:0004479">
    <property type="term" value="F:methionyl-tRNA formyltransferase activity"/>
    <property type="evidence" value="ECO:0007669"/>
    <property type="project" value="UniProtKB-UniRule"/>
</dbReference>
<evidence type="ECO:0000313" key="11">
    <source>
        <dbReference type="EMBL" id="OPJ61756.1"/>
    </source>
</evidence>
<evidence type="ECO:0000256" key="2">
    <source>
        <dbReference type="ARBA" id="ARBA00010699"/>
    </source>
</evidence>
<dbReference type="EC" id="2.1.2.9" evidence="3 8"/>
<dbReference type="RefSeq" id="WP_079423961.1">
    <property type="nucleotide sequence ID" value="NZ_MZGV01000019.1"/>
</dbReference>
<dbReference type="Proteomes" id="UP000190080">
    <property type="component" value="Unassembled WGS sequence"/>
</dbReference>
<dbReference type="SUPFAM" id="SSF50486">
    <property type="entry name" value="FMT C-terminal domain-like"/>
    <property type="match status" value="1"/>
</dbReference>
<organism evidence="11 12">
    <name type="scientific">Clostridium oryzae</name>
    <dbReference type="NCBI Taxonomy" id="1450648"/>
    <lineage>
        <taxon>Bacteria</taxon>
        <taxon>Bacillati</taxon>
        <taxon>Bacillota</taxon>
        <taxon>Clostridia</taxon>
        <taxon>Eubacteriales</taxon>
        <taxon>Clostridiaceae</taxon>
        <taxon>Clostridium</taxon>
    </lineage>
</organism>